<keyword evidence="7 16" id="KW-0963">Cytoplasm</keyword>
<evidence type="ECO:0000256" key="15">
    <source>
        <dbReference type="ARBA" id="ARBA00049402"/>
    </source>
</evidence>
<dbReference type="EMBL" id="CP001791">
    <property type="protein sequence ID" value="ADI00395.1"/>
    <property type="molecule type" value="Genomic_DNA"/>
</dbReference>
<comment type="pathway">
    <text evidence="5">Purine metabolism; GMP biosynthesis via salvage pathway; GMP from guanine: step 1/1.</text>
</comment>
<comment type="catalytic activity">
    <reaction evidence="14">
        <text>GMP + diphosphate = guanine + 5-phospho-alpha-D-ribose 1-diphosphate</text>
        <dbReference type="Rhea" id="RHEA:25424"/>
        <dbReference type="ChEBI" id="CHEBI:16235"/>
        <dbReference type="ChEBI" id="CHEBI:33019"/>
        <dbReference type="ChEBI" id="CHEBI:58017"/>
        <dbReference type="ChEBI" id="CHEBI:58115"/>
        <dbReference type="EC" id="2.4.2.8"/>
    </reaction>
    <physiologicalReaction direction="right-to-left" evidence="14">
        <dbReference type="Rhea" id="RHEA:25426"/>
    </physiologicalReaction>
</comment>
<dbReference type="eggNOG" id="COG0634">
    <property type="taxonomic scope" value="Bacteria"/>
</dbReference>
<evidence type="ECO:0000256" key="4">
    <source>
        <dbReference type="ARBA" id="ARBA00004669"/>
    </source>
</evidence>
<dbReference type="InterPro" id="IPR005904">
    <property type="entry name" value="Hxn_phspho_trans"/>
</dbReference>
<evidence type="ECO:0000256" key="5">
    <source>
        <dbReference type="ARBA" id="ARBA00004676"/>
    </source>
</evidence>
<dbReference type="AlphaFoldDB" id="D6XZB0"/>
<comment type="subcellular location">
    <subcellularLocation>
        <location evidence="3 16">Cytoplasm</location>
    </subcellularLocation>
</comment>
<dbReference type="NCBIfam" id="TIGR01203">
    <property type="entry name" value="HGPRTase"/>
    <property type="match status" value="1"/>
</dbReference>
<dbReference type="GO" id="GO:0046100">
    <property type="term" value="P:hypoxanthine metabolic process"/>
    <property type="evidence" value="ECO:0007669"/>
    <property type="project" value="TreeGrafter"/>
</dbReference>
<proteinExistence type="inferred from homology"/>
<protein>
    <recommendedName>
        <fullName evidence="16">Hypoxanthine phosphoribosyltransferase</fullName>
        <ecNumber evidence="16">2.4.2.8</ecNumber>
    </recommendedName>
</protein>
<comment type="cofactor">
    <cofactor evidence="1 16">
        <name>Mg(2+)</name>
        <dbReference type="ChEBI" id="CHEBI:18420"/>
    </cofactor>
</comment>
<comment type="similarity">
    <text evidence="6 16">Belongs to the purine/pyrimidine phosphoribosyltransferase family.</text>
</comment>
<dbReference type="FunFam" id="3.40.50.2020:FF:000006">
    <property type="entry name" value="Hypoxanthine phosphoribosyltransferase"/>
    <property type="match status" value="1"/>
</dbReference>
<feature type="domain" description="Phosphoribosyltransferase" evidence="17">
    <location>
        <begin position="19"/>
        <end position="162"/>
    </location>
</feature>
<accession>D6XZB0</accession>
<dbReference type="GO" id="GO:0000287">
    <property type="term" value="F:magnesium ion binding"/>
    <property type="evidence" value="ECO:0007669"/>
    <property type="project" value="TreeGrafter"/>
</dbReference>
<dbReference type="UniPathway" id="UPA00591">
    <property type="reaction ID" value="UER00648"/>
</dbReference>
<evidence type="ECO:0000256" key="9">
    <source>
        <dbReference type="ARBA" id="ARBA00022679"/>
    </source>
</evidence>
<evidence type="ECO:0000313" key="18">
    <source>
        <dbReference type="EMBL" id="ADI00395.1"/>
    </source>
</evidence>
<dbReference type="STRING" id="439292.Bsel_2906"/>
<name>D6XZB0_BACIE</name>
<evidence type="ECO:0000256" key="3">
    <source>
        <dbReference type="ARBA" id="ARBA00004496"/>
    </source>
</evidence>
<evidence type="ECO:0000256" key="12">
    <source>
        <dbReference type="ARBA" id="ARBA00022741"/>
    </source>
</evidence>
<evidence type="ECO:0000256" key="1">
    <source>
        <dbReference type="ARBA" id="ARBA00001946"/>
    </source>
</evidence>
<evidence type="ECO:0000256" key="11">
    <source>
        <dbReference type="ARBA" id="ARBA00022726"/>
    </source>
</evidence>
<evidence type="ECO:0000256" key="13">
    <source>
        <dbReference type="ARBA" id="ARBA00022842"/>
    </source>
</evidence>
<dbReference type="Proteomes" id="UP000000271">
    <property type="component" value="Chromosome"/>
</dbReference>
<dbReference type="PANTHER" id="PTHR43340:SF1">
    <property type="entry name" value="HYPOXANTHINE PHOSPHORIBOSYLTRANSFERASE"/>
    <property type="match status" value="1"/>
</dbReference>
<dbReference type="GO" id="GO:0032264">
    <property type="term" value="P:IMP salvage"/>
    <property type="evidence" value="ECO:0007669"/>
    <property type="project" value="UniProtKB-UniPathway"/>
</dbReference>
<keyword evidence="19" id="KW-1185">Reference proteome</keyword>
<evidence type="ECO:0000256" key="6">
    <source>
        <dbReference type="ARBA" id="ARBA00008391"/>
    </source>
</evidence>
<dbReference type="GO" id="GO:0006178">
    <property type="term" value="P:guanine salvage"/>
    <property type="evidence" value="ECO:0007669"/>
    <property type="project" value="TreeGrafter"/>
</dbReference>
<dbReference type="GO" id="GO:0006166">
    <property type="term" value="P:purine ribonucleoside salvage"/>
    <property type="evidence" value="ECO:0007669"/>
    <property type="project" value="UniProtKB-KW"/>
</dbReference>
<gene>
    <name evidence="18" type="ordered locus">Bsel_2906</name>
</gene>
<keyword evidence="8 16" id="KW-0328">Glycosyltransferase</keyword>
<dbReference type="InterPro" id="IPR050408">
    <property type="entry name" value="HGPRT"/>
</dbReference>
<evidence type="ECO:0000259" key="17">
    <source>
        <dbReference type="Pfam" id="PF00156"/>
    </source>
</evidence>
<dbReference type="Pfam" id="PF00156">
    <property type="entry name" value="Pribosyltran"/>
    <property type="match status" value="1"/>
</dbReference>
<comment type="catalytic activity">
    <reaction evidence="15">
        <text>IMP + diphosphate = hypoxanthine + 5-phospho-alpha-D-ribose 1-diphosphate</text>
        <dbReference type="Rhea" id="RHEA:17973"/>
        <dbReference type="ChEBI" id="CHEBI:17368"/>
        <dbReference type="ChEBI" id="CHEBI:33019"/>
        <dbReference type="ChEBI" id="CHEBI:58017"/>
        <dbReference type="ChEBI" id="CHEBI:58053"/>
        <dbReference type="EC" id="2.4.2.8"/>
    </reaction>
    <physiologicalReaction direction="right-to-left" evidence="15">
        <dbReference type="Rhea" id="RHEA:17975"/>
    </physiologicalReaction>
</comment>
<comment type="pathway">
    <text evidence="4 16">Purine metabolism; IMP biosynthesis via salvage pathway; IMP from hypoxanthine: step 1/1.</text>
</comment>
<keyword evidence="10 16" id="KW-0479">Metal-binding</keyword>
<dbReference type="KEGG" id="bse:Bsel_2906"/>
<sequence length="182" mass="20566">MMVDYEIKGTMLSEEVIQNRVKELALEIEEAFQGERITLVAVLKGSFMFAADLMRHISGSVEIDFISVSSYGNQTESTGKVRLLKDLDSNITGENVVVVEDIVDSGLTLHFLMDHFKMHQPKALKICALLDKPERREVEDLTLDYVGFQIPDEFIVGYGIDYAQQYRNLPYIASVAPKKETV</sequence>
<dbReference type="InterPro" id="IPR029057">
    <property type="entry name" value="PRTase-like"/>
</dbReference>
<dbReference type="GO" id="GO:0052657">
    <property type="term" value="F:guanine phosphoribosyltransferase activity"/>
    <property type="evidence" value="ECO:0007669"/>
    <property type="project" value="UniProtKB-ARBA"/>
</dbReference>
<evidence type="ECO:0000256" key="10">
    <source>
        <dbReference type="ARBA" id="ARBA00022723"/>
    </source>
</evidence>
<dbReference type="SUPFAM" id="SSF53271">
    <property type="entry name" value="PRTase-like"/>
    <property type="match status" value="1"/>
</dbReference>
<dbReference type="GO" id="GO:0004422">
    <property type="term" value="F:hypoxanthine phosphoribosyltransferase activity"/>
    <property type="evidence" value="ECO:0007669"/>
    <property type="project" value="InterPro"/>
</dbReference>
<dbReference type="PANTHER" id="PTHR43340">
    <property type="entry name" value="HYPOXANTHINE-GUANINE PHOSPHORIBOSYLTRANSFERASE"/>
    <property type="match status" value="1"/>
</dbReference>
<evidence type="ECO:0000313" key="19">
    <source>
        <dbReference type="Proteomes" id="UP000000271"/>
    </source>
</evidence>
<dbReference type="HOGENOM" id="CLU_073615_0_0_9"/>
<dbReference type="EC" id="2.4.2.8" evidence="16"/>
<dbReference type="GO" id="GO:0005829">
    <property type="term" value="C:cytosol"/>
    <property type="evidence" value="ECO:0007669"/>
    <property type="project" value="TreeGrafter"/>
</dbReference>
<dbReference type="GO" id="GO:0032263">
    <property type="term" value="P:GMP salvage"/>
    <property type="evidence" value="ECO:0007669"/>
    <property type="project" value="TreeGrafter"/>
</dbReference>
<organism evidence="18 19">
    <name type="scientific">Bacillus selenitireducens (strain ATCC 700615 / DSM 15326 / MLS10)</name>
    <dbReference type="NCBI Taxonomy" id="439292"/>
    <lineage>
        <taxon>Bacteria</taxon>
        <taxon>Bacillati</taxon>
        <taxon>Bacillota</taxon>
        <taxon>Bacilli</taxon>
        <taxon>Bacillales</taxon>
        <taxon>Bacillaceae</taxon>
        <taxon>Salisediminibacterium</taxon>
    </lineage>
</organism>
<dbReference type="InterPro" id="IPR000836">
    <property type="entry name" value="PRTase_dom"/>
</dbReference>
<evidence type="ECO:0000256" key="7">
    <source>
        <dbReference type="ARBA" id="ARBA00022490"/>
    </source>
</evidence>
<keyword evidence="12 16" id="KW-0547">Nucleotide-binding</keyword>
<keyword evidence="13 16" id="KW-0460">Magnesium</keyword>
<evidence type="ECO:0000256" key="2">
    <source>
        <dbReference type="ARBA" id="ARBA00002049"/>
    </source>
</evidence>
<dbReference type="GO" id="GO:0000166">
    <property type="term" value="F:nucleotide binding"/>
    <property type="evidence" value="ECO:0007669"/>
    <property type="project" value="UniProtKB-KW"/>
</dbReference>
<evidence type="ECO:0000256" key="14">
    <source>
        <dbReference type="ARBA" id="ARBA00048811"/>
    </source>
</evidence>
<keyword evidence="11 16" id="KW-0660">Purine salvage</keyword>
<dbReference type="CDD" id="cd06223">
    <property type="entry name" value="PRTases_typeI"/>
    <property type="match status" value="1"/>
</dbReference>
<keyword evidence="9 16" id="KW-0808">Transferase</keyword>
<dbReference type="Gene3D" id="3.40.50.2020">
    <property type="match status" value="1"/>
</dbReference>
<comment type="function">
    <text evidence="2">Purine salvage pathway enzyme that catalyzes the transfer of the ribosyl-5-phosphate group from 5-phospho-alpha-D-ribose 1-diphosphate (PRPP) to the N9 position of the 6-oxopurines hypoxanthine and guanine to form the corresponding ribonucleotides IMP (inosine 5'-monophosphate) and GMP (guanosine 5'-monophosphate), with the release of PPi.</text>
</comment>
<evidence type="ECO:0000256" key="16">
    <source>
        <dbReference type="RuleBase" id="RU364099"/>
    </source>
</evidence>
<reference evidence="18" key="1">
    <citation type="submission" date="2009-10" db="EMBL/GenBank/DDBJ databases">
        <title>Complete sequence of Bacillus selenitireducens MLS10.</title>
        <authorList>
            <consortium name="US DOE Joint Genome Institute"/>
            <person name="Lucas S."/>
            <person name="Copeland A."/>
            <person name="Lapidus A."/>
            <person name="Glavina del Rio T."/>
            <person name="Dalin E."/>
            <person name="Tice H."/>
            <person name="Bruce D."/>
            <person name="Goodwin L."/>
            <person name="Pitluck S."/>
            <person name="Sims D."/>
            <person name="Brettin T."/>
            <person name="Detter J.C."/>
            <person name="Han C."/>
            <person name="Larimer F."/>
            <person name="Land M."/>
            <person name="Hauser L."/>
            <person name="Kyrpides N."/>
            <person name="Ovchinnikova G."/>
            <person name="Stolz J."/>
        </authorList>
    </citation>
    <scope>NUCLEOTIDE SEQUENCE [LARGE SCALE GENOMIC DNA]</scope>
    <source>
        <strain evidence="18">MLS10</strain>
    </source>
</reference>
<evidence type="ECO:0000256" key="8">
    <source>
        <dbReference type="ARBA" id="ARBA00022676"/>
    </source>
</evidence>